<name>A0A1U9KK22_ACEAC</name>
<dbReference type="STRING" id="435.A0U92_16865"/>
<gene>
    <name evidence="1" type="ORF">A0U92_16865</name>
</gene>
<dbReference type="AlphaFoldDB" id="A0A1U9KK22"/>
<proteinExistence type="predicted"/>
<organism evidence="1 2">
    <name type="scientific">Acetobacter aceti</name>
    <dbReference type="NCBI Taxonomy" id="435"/>
    <lineage>
        <taxon>Bacteria</taxon>
        <taxon>Pseudomonadati</taxon>
        <taxon>Pseudomonadota</taxon>
        <taxon>Alphaproteobacteria</taxon>
        <taxon>Acetobacterales</taxon>
        <taxon>Acetobacteraceae</taxon>
        <taxon>Acetobacter</taxon>
        <taxon>Acetobacter subgen. Acetobacter</taxon>
    </lineage>
</organism>
<protein>
    <submittedName>
        <fullName evidence="1">Uncharacterized protein</fullName>
    </submittedName>
</protein>
<evidence type="ECO:0000313" key="2">
    <source>
        <dbReference type="Proteomes" id="UP000188937"/>
    </source>
</evidence>
<reference evidence="1 2" key="1">
    <citation type="submission" date="2016-03" db="EMBL/GenBank/DDBJ databases">
        <title>Acetic acid bacteria sequencing.</title>
        <authorList>
            <person name="Brandt J."/>
            <person name="Jakob F."/>
            <person name="Vogel R.F."/>
        </authorList>
    </citation>
    <scope>NUCLEOTIDE SEQUENCE [LARGE SCALE GENOMIC DNA]</scope>
    <source>
        <strain evidence="1 2">TMW2.1153</strain>
    </source>
</reference>
<sequence>MQLEVTALAPMNIRPAMMIAYCSAKIRIRKRHAHPSIPAFAISFLKSLDEKRNVHCSGCLKNMMKQEVPYKILF</sequence>
<accession>A0A1U9KK22</accession>
<dbReference type="Proteomes" id="UP000188937">
    <property type="component" value="Chromosome"/>
</dbReference>
<dbReference type="RefSeq" id="WP_077814154.1">
    <property type="nucleotide sequence ID" value="NZ_CP014692.1"/>
</dbReference>
<keyword evidence="2" id="KW-1185">Reference proteome</keyword>
<dbReference type="EMBL" id="CP014692">
    <property type="protein sequence ID" value="AQS86151.1"/>
    <property type="molecule type" value="Genomic_DNA"/>
</dbReference>
<evidence type="ECO:0000313" key="1">
    <source>
        <dbReference type="EMBL" id="AQS86151.1"/>
    </source>
</evidence>
<dbReference type="KEGG" id="aace:A0U92_16865"/>